<dbReference type="AlphaFoldDB" id="A0AAV4R3D4"/>
<gene>
    <name evidence="1" type="ORF">CDAR_379181</name>
</gene>
<evidence type="ECO:0000313" key="2">
    <source>
        <dbReference type="Proteomes" id="UP001054837"/>
    </source>
</evidence>
<proteinExistence type="predicted"/>
<sequence>MLMKDSAVQKKKTAKKFIKTLRNCRGWRQRASSGFSQDVPLSRNASHYIPGKSMTVATLSVVPDYFLVFLFHRLSWRFPVPHLRARQVFV</sequence>
<keyword evidence="2" id="KW-1185">Reference proteome</keyword>
<dbReference type="Proteomes" id="UP001054837">
    <property type="component" value="Unassembled WGS sequence"/>
</dbReference>
<organism evidence="1 2">
    <name type="scientific">Caerostris darwini</name>
    <dbReference type="NCBI Taxonomy" id="1538125"/>
    <lineage>
        <taxon>Eukaryota</taxon>
        <taxon>Metazoa</taxon>
        <taxon>Ecdysozoa</taxon>
        <taxon>Arthropoda</taxon>
        <taxon>Chelicerata</taxon>
        <taxon>Arachnida</taxon>
        <taxon>Araneae</taxon>
        <taxon>Araneomorphae</taxon>
        <taxon>Entelegynae</taxon>
        <taxon>Araneoidea</taxon>
        <taxon>Araneidae</taxon>
        <taxon>Caerostris</taxon>
    </lineage>
</organism>
<dbReference type="EMBL" id="BPLQ01005630">
    <property type="protein sequence ID" value="GIY16054.1"/>
    <property type="molecule type" value="Genomic_DNA"/>
</dbReference>
<name>A0AAV4R3D4_9ARAC</name>
<evidence type="ECO:0000313" key="1">
    <source>
        <dbReference type="EMBL" id="GIY16054.1"/>
    </source>
</evidence>
<accession>A0AAV4R3D4</accession>
<comment type="caution">
    <text evidence="1">The sequence shown here is derived from an EMBL/GenBank/DDBJ whole genome shotgun (WGS) entry which is preliminary data.</text>
</comment>
<protein>
    <submittedName>
        <fullName evidence="1">Uncharacterized protein</fullName>
    </submittedName>
</protein>
<reference evidence="1 2" key="1">
    <citation type="submission" date="2021-06" db="EMBL/GenBank/DDBJ databases">
        <title>Caerostris darwini draft genome.</title>
        <authorList>
            <person name="Kono N."/>
            <person name="Arakawa K."/>
        </authorList>
    </citation>
    <scope>NUCLEOTIDE SEQUENCE [LARGE SCALE GENOMIC DNA]</scope>
</reference>